<evidence type="ECO:0000256" key="4">
    <source>
        <dbReference type="ARBA" id="ARBA00022989"/>
    </source>
</evidence>
<evidence type="ECO:0000259" key="7">
    <source>
        <dbReference type="PROSITE" id="PS50093"/>
    </source>
</evidence>
<dbReference type="InterPro" id="IPR000601">
    <property type="entry name" value="PKD_dom"/>
</dbReference>
<dbReference type="SUPFAM" id="SSF49299">
    <property type="entry name" value="PKD domain"/>
    <property type="match status" value="5"/>
</dbReference>
<feature type="region of interest" description="Disordered" evidence="6">
    <location>
        <begin position="522"/>
        <end position="571"/>
    </location>
</feature>
<evidence type="ECO:0000313" key="8">
    <source>
        <dbReference type="EMBL" id="MFC7078975.1"/>
    </source>
</evidence>
<dbReference type="PROSITE" id="PS50093">
    <property type="entry name" value="PKD"/>
    <property type="match status" value="5"/>
</dbReference>
<dbReference type="InterPro" id="IPR035986">
    <property type="entry name" value="PKD_dom_sf"/>
</dbReference>
<proteinExistence type="predicted"/>
<feature type="compositionally biased region" description="Gly residues" evidence="6">
    <location>
        <begin position="794"/>
        <end position="805"/>
    </location>
</feature>
<feature type="domain" description="PKD" evidence="7">
    <location>
        <begin position="613"/>
        <end position="702"/>
    </location>
</feature>
<dbReference type="Pfam" id="PF18911">
    <property type="entry name" value="PKD_4"/>
    <property type="match status" value="3"/>
</dbReference>
<dbReference type="Pfam" id="PF22352">
    <property type="entry name" value="K319L-like_PKD"/>
    <property type="match status" value="1"/>
</dbReference>
<feature type="region of interest" description="Disordered" evidence="6">
    <location>
        <begin position="785"/>
        <end position="817"/>
    </location>
</feature>
<accession>A0ABD5WJG6</accession>
<dbReference type="SMART" id="SM00089">
    <property type="entry name" value="PKD"/>
    <property type="match status" value="5"/>
</dbReference>
<feature type="domain" description="PKD" evidence="7">
    <location>
        <begin position="375"/>
        <end position="427"/>
    </location>
</feature>
<keyword evidence="5" id="KW-0472">Membrane</keyword>
<evidence type="ECO:0000256" key="2">
    <source>
        <dbReference type="ARBA" id="ARBA00022692"/>
    </source>
</evidence>
<keyword evidence="2" id="KW-0812">Transmembrane</keyword>
<dbReference type="AlphaFoldDB" id="A0ABD5WJG6"/>
<comment type="subcellular location">
    <subcellularLocation>
        <location evidence="1">Membrane</location>
        <topology evidence="1">Multi-pass membrane protein</topology>
    </subcellularLocation>
</comment>
<gene>
    <name evidence="8" type="ORF">ACFQJ6_01360</name>
</gene>
<feature type="compositionally biased region" description="Low complexity" evidence="6">
    <location>
        <begin position="524"/>
        <end position="538"/>
    </location>
</feature>
<feature type="region of interest" description="Disordered" evidence="6">
    <location>
        <begin position="967"/>
        <end position="990"/>
    </location>
</feature>
<dbReference type="GO" id="GO:0016020">
    <property type="term" value="C:membrane"/>
    <property type="evidence" value="ECO:0007669"/>
    <property type="project" value="UniProtKB-SubCell"/>
</dbReference>
<dbReference type="PANTHER" id="PTHR46730:SF1">
    <property type="entry name" value="PLAT DOMAIN-CONTAINING PROTEIN"/>
    <property type="match status" value="1"/>
</dbReference>
<dbReference type="Proteomes" id="UP001596407">
    <property type="component" value="Unassembled WGS sequence"/>
</dbReference>
<dbReference type="InterPro" id="IPR013783">
    <property type="entry name" value="Ig-like_fold"/>
</dbReference>
<keyword evidence="3" id="KW-0677">Repeat</keyword>
<organism evidence="8 9">
    <name type="scientific">Halorussus caseinilyticus</name>
    <dbReference type="NCBI Taxonomy" id="3034025"/>
    <lineage>
        <taxon>Archaea</taxon>
        <taxon>Methanobacteriati</taxon>
        <taxon>Methanobacteriota</taxon>
        <taxon>Stenosarchaea group</taxon>
        <taxon>Halobacteria</taxon>
        <taxon>Halobacteriales</taxon>
        <taxon>Haladaptataceae</taxon>
        <taxon>Halorussus</taxon>
    </lineage>
</organism>
<dbReference type="InterPro" id="IPR022409">
    <property type="entry name" value="PKD/Chitinase_dom"/>
</dbReference>
<keyword evidence="4" id="KW-1133">Transmembrane helix</keyword>
<feature type="domain" description="PKD" evidence="7">
    <location>
        <begin position="522"/>
        <end position="612"/>
    </location>
</feature>
<protein>
    <submittedName>
        <fullName evidence="8">PKD domain-containing protein</fullName>
    </submittedName>
</protein>
<feature type="domain" description="PKD" evidence="7">
    <location>
        <begin position="700"/>
        <end position="793"/>
    </location>
</feature>
<dbReference type="EMBL" id="JBHSZH010000001">
    <property type="protein sequence ID" value="MFC7078975.1"/>
    <property type="molecule type" value="Genomic_DNA"/>
</dbReference>
<comment type="caution">
    <text evidence="8">The sequence shown here is derived from an EMBL/GenBank/DDBJ whole genome shotgun (WGS) entry which is preliminary data.</text>
</comment>
<dbReference type="Pfam" id="PF00801">
    <property type="entry name" value="PKD"/>
    <property type="match status" value="1"/>
</dbReference>
<evidence type="ECO:0000256" key="5">
    <source>
        <dbReference type="ARBA" id="ARBA00023136"/>
    </source>
</evidence>
<feature type="domain" description="PKD" evidence="7">
    <location>
        <begin position="449"/>
        <end position="516"/>
    </location>
</feature>
<evidence type="ECO:0000256" key="1">
    <source>
        <dbReference type="ARBA" id="ARBA00004141"/>
    </source>
</evidence>
<evidence type="ECO:0000256" key="3">
    <source>
        <dbReference type="ARBA" id="ARBA00022737"/>
    </source>
</evidence>
<reference evidence="8 9" key="1">
    <citation type="journal article" date="2019" name="Int. J. Syst. Evol. Microbiol.">
        <title>The Global Catalogue of Microorganisms (GCM) 10K type strain sequencing project: providing services to taxonomists for standard genome sequencing and annotation.</title>
        <authorList>
            <consortium name="The Broad Institute Genomics Platform"/>
            <consortium name="The Broad Institute Genome Sequencing Center for Infectious Disease"/>
            <person name="Wu L."/>
            <person name="Ma J."/>
        </authorList>
    </citation>
    <scope>NUCLEOTIDE SEQUENCE [LARGE SCALE GENOMIC DNA]</scope>
    <source>
        <strain evidence="8 9">DT72</strain>
    </source>
</reference>
<name>A0ABD5WJG6_9EURY</name>
<dbReference type="PANTHER" id="PTHR46730">
    <property type="entry name" value="POLYCYSTIN-1"/>
    <property type="match status" value="1"/>
</dbReference>
<dbReference type="CDD" id="cd00146">
    <property type="entry name" value="PKD"/>
    <property type="match status" value="5"/>
</dbReference>
<evidence type="ECO:0000256" key="6">
    <source>
        <dbReference type="SAM" id="MobiDB-lite"/>
    </source>
</evidence>
<evidence type="ECO:0000313" key="9">
    <source>
        <dbReference type="Proteomes" id="UP001596407"/>
    </source>
</evidence>
<keyword evidence="9" id="KW-1185">Reference proteome</keyword>
<dbReference type="RefSeq" id="WP_382208510.1">
    <property type="nucleotide sequence ID" value="NZ_JBHSZH010000001.1"/>
</dbReference>
<dbReference type="Gene3D" id="2.60.40.10">
    <property type="entry name" value="Immunoglobulins"/>
    <property type="match status" value="5"/>
</dbReference>
<sequence>MNVDRTTIASIALTVLLVTSALPSGIAGVVGTARADHDGSPVYTITQPGTSVCYEVNPYTASHPKMVPEVELREVEPYDGPGEPADVYGDFENPDWNGFESIESQMDYRYRNDTDPRPGEENVSMRGQIREYAPYLNDQFRWEPWEYGTYGKYNWSADGESHLFFYENPNGEVSLVVRHDRLYEETAISSHNPYNGIHGPGDGFFEPSPGGGTADWTFENLPSGEWAYIDDMYPRENIDDVYTDGSGTRYGHRNLAEKSDEFAPLRAFDGGYFDIHWQWGPGGTDGGAYRGFHNLAEGESVTIDAEFTGDIERWAVRNNVGHDDMDGEMLDLRMGEPVVIERGANCLDARVEADPGTVEAGQSVTFTADDSAEEYRWDFDGDGETDDTTPRAQVSHTYESAGNQQAAVTMVADGQTVTASTTVEVRAGEPPTADFTVEDDAGDSEYHVVGETITFDGSASSDNVALADSYEWRIDGTPETGQRVSRAFGSPGTYEVTLTVADRSGKTANVTKTVRIVAGDDPTARAAASPAEVEAGAPITLNGSASSDERGSVETYEWSAPGGDVTDADQNTPGASVTFPSPGEYRVNLTVTDNNGNTGTDGVAVTVTNASDPAIENYTVPSEVSAGETFDVSANATDNSDRALTYAWTFRQGGDADRREGANATYAFDGIGDATVQLVVEDAAGRTAATERIPVEVTDAPSARLSVPNRTRTGKTVTLDASNSTDSIGEIVEYRWDFDGNGTIDATTTANATVTHEYGSSGTYEPVVTVVDDDGNADEASARIEVESERKAATGGGGGGGGGSTSLGPPPVVTETERTGPNAFAIDVRNARGDEAVKADLPASAVADETGVRFRAIAVDLRSDDTHVVFESSASADPPEGAPALDSAGRTLAYLDLGASALDTGVENATVEFAVRRSALGALTSGDDVAVYRNATEWERLDARVVEATDDTYRIAATTDELGTLAVGANRPSRSPTPDWSAKSWRPVTT</sequence>